<dbReference type="Proteomes" id="UP000694892">
    <property type="component" value="Chromosome 7L"/>
</dbReference>
<name>A0A974HBX1_XENLA</name>
<keyword evidence="1" id="KW-0175">Coiled coil</keyword>
<protein>
    <submittedName>
        <fullName evidence="3">Uncharacterized protein</fullName>
    </submittedName>
</protein>
<feature type="region of interest" description="Disordered" evidence="2">
    <location>
        <begin position="77"/>
        <end position="121"/>
    </location>
</feature>
<evidence type="ECO:0000313" key="3">
    <source>
        <dbReference type="EMBL" id="OCT72302.1"/>
    </source>
</evidence>
<organism evidence="3 4">
    <name type="scientific">Xenopus laevis</name>
    <name type="common">African clawed frog</name>
    <dbReference type="NCBI Taxonomy" id="8355"/>
    <lineage>
        <taxon>Eukaryota</taxon>
        <taxon>Metazoa</taxon>
        <taxon>Chordata</taxon>
        <taxon>Craniata</taxon>
        <taxon>Vertebrata</taxon>
        <taxon>Euteleostomi</taxon>
        <taxon>Amphibia</taxon>
        <taxon>Batrachia</taxon>
        <taxon>Anura</taxon>
        <taxon>Pipoidea</taxon>
        <taxon>Pipidae</taxon>
        <taxon>Xenopodinae</taxon>
        <taxon>Xenopus</taxon>
        <taxon>Xenopus</taxon>
    </lineage>
</organism>
<accession>A0A974HBX1</accession>
<evidence type="ECO:0000256" key="2">
    <source>
        <dbReference type="SAM" id="MobiDB-lite"/>
    </source>
</evidence>
<proteinExistence type="predicted"/>
<gene>
    <name evidence="3" type="ORF">XELAEV_18035276mg</name>
</gene>
<dbReference type="EMBL" id="CM004478">
    <property type="protein sequence ID" value="OCT72302.1"/>
    <property type="molecule type" value="Genomic_DNA"/>
</dbReference>
<feature type="coiled-coil region" evidence="1">
    <location>
        <begin position="125"/>
        <end position="152"/>
    </location>
</feature>
<reference evidence="4" key="1">
    <citation type="journal article" date="2016" name="Nature">
        <title>Genome evolution in the allotetraploid frog Xenopus laevis.</title>
        <authorList>
            <person name="Session A.M."/>
            <person name="Uno Y."/>
            <person name="Kwon T."/>
            <person name="Chapman J.A."/>
            <person name="Toyoda A."/>
            <person name="Takahashi S."/>
            <person name="Fukui A."/>
            <person name="Hikosaka A."/>
            <person name="Suzuki A."/>
            <person name="Kondo M."/>
            <person name="van Heeringen S.J."/>
            <person name="Quigley I."/>
            <person name="Heinz S."/>
            <person name="Ogino H."/>
            <person name="Ochi H."/>
            <person name="Hellsten U."/>
            <person name="Lyons J.B."/>
            <person name="Simakov O."/>
            <person name="Putnam N."/>
            <person name="Stites J."/>
            <person name="Kuroki Y."/>
            <person name="Tanaka T."/>
            <person name="Michiue T."/>
            <person name="Watanabe M."/>
            <person name="Bogdanovic O."/>
            <person name="Lister R."/>
            <person name="Georgiou G."/>
            <person name="Paranjpe S.S."/>
            <person name="van Kruijsbergen I."/>
            <person name="Shu S."/>
            <person name="Carlson J."/>
            <person name="Kinoshita T."/>
            <person name="Ohta Y."/>
            <person name="Mawaribuchi S."/>
            <person name="Jenkins J."/>
            <person name="Grimwood J."/>
            <person name="Schmutz J."/>
            <person name="Mitros T."/>
            <person name="Mozaffari S.V."/>
            <person name="Suzuki Y."/>
            <person name="Haramoto Y."/>
            <person name="Yamamoto T.S."/>
            <person name="Takagi C."/>
            <person name="Heald R."/>
            <person name="Miller K."/>
            <person name="Haudenschild C."/>
            <person name="Kitzman J."/>
            <person name="Nakayama T."/>
            <person name="Izutsu Y."/>
            <person name="Robert J."/>
            <person name="Fortriede J."/>
            <person name="Burns K."/>
            <person name="Lotay V."/>
            <person name="Karimi K."/>
            <person name="Yasuoka Y."/>
            <person name="Dichmann D.S."/>
            <person name="Flajnik M.F."/>
            <person name="Houston D.W."/>
            <person name="Shendure J."/>
            <person name="DuPasquier L."/>
            <person name="Vize P.D."/>
            <person name="Zorn A.M."/>
            <person name="Ito M."/>
            <person name="Marcotte E.M."/>
            <person name="Wallingford J.B."/>
            <person name="Ito Y."/>
            <person name="Asashima M."/>
            <person name="Ueno N."/>
            <person name="Matsuda Y."/>
            <person name="Veenstra G.J."/>
            <person name="Fujiyama A."/>
            <person name="Harland R.M."/>
            <person name="Taira M."/>
            <person name="Rokhsar D.S."/>
        </authorList>
    </citation>
    <scope>NUCLEOTIDE SEQUENCE [LARGE SCALE GENOMIC DNA]</scope>
    <source>
        <strain evidence="4">J</strain>
    </source>
</reference>
<feature type="compositionally biased region" description="Acidic residues" evidence="2">
    <location>
        <begin position="88"/>
        <end position="103"/>
    </location>
</feature>
<dbReference type="AlphaFoldDB" id="A0A974HBX1"/>
<evidence type="ECO:0000313" key="4">
    <source>
        <dbReference type="Proteomes" id="UP000694892"/>
    </source>
</evidence>
<evidence type="ECO:0000256" key="1">
    <source>
        <dbReference type="SAM" id="Coils"/>
    </source>
</evidence>
<sequence length="154" mass="17921">MRTHLRTCAKFLLRHDYDTQPLGTVGVHEVKRRIMHRLVRKMHRKFQLDLEVRQLQRLWSDMKRRNHALIQEVQEEQGHVQEEAAPAAEEEGQAIEDLEDPEEGSSLRCVQEAGTQTEEPYTPVLVEIQQDIASLKSTMEEIKRDISALAKKND</sequence>